<evidence type="ECO:0008006" key="3">
    <source>
        <dbReference type="Google" id="ProtNLM"/>
    </source>
</evidence>
<proteinExistence type="predicted"/>
<comment type="caution">
    <text evidence="1">The sequence shown here is derived from an EMBL/GenBank/DDBJ whole genome shotgun (WGS) entry which is preliminary data.</text>
</comment>
<gene>
    <name evidence="1" type="ORF">N5B56_08385</name>
</gene>
<reference evidence="1" key="1">
    <citation type="submission" date="2022-09" db="EMBL/GenBank/DDBJ databases">
        <title>Eubacterium sp. LFL-14 isolated from human feces.</title>
        <authorList>
            <person name="Liu F."/>
        </authorList>
    </citation>
    <scope>NUCLEOTIDE SEQUENCE</scope>
    <source>
        <strain evidence="1">LFL-14</strain>
    </source>
</reference>
<name>A0ABT2M3X5_9FIRM</name>
<evidence type="ECO:0000313" key="1">
    <source>
        <dbReference type="EMBL" id="MCT7399097.1"/>
    </source>
</evidence>
<accession>A0ABT2M3X5</accession>
<dbReference type="EMBL" id="JAODBU010000007">
    <property type="protein sequence ID" value="MCT7399097.1"/>
    <property type="molecule type" value="Genomic_DNA"/>
</dbReference>
<evidence type="ECO:0000313" key="2">
    <source>
        <dbReference type="Proteomes" id="UP001431199"/>
    </source>
</evidence>
<sequence>MKQSDKLILSTILSLNIVSLGIGCINLKSVYADTTGTETSIVLSDDGTTVNGKKIYGKWSKIKNVV</sequence>
<protein>
    <recommendedName>
        <fullName evidence="3">Lipoprotein</fullName>
    </recommendedName>
</protein>
<organism evidence="1 2">
    <name type="scientific">Eubacterium album</name>
    <dbReference type="NCBI Taxonomy" id="2978477"/>
    <lineage>
        <taxon>Bacteria</taxon>
        <taxon>Bacillati</taxon>
        <taxon>Bacillota</taxon>
        <taxon>Clostridia</taxon>
        <taxon>Eubacteriales</taxon>
        <taxon>Eubacteriaceae</taxon>
        <taxon>Eubacterium</taxon>
    </lineage>
</organism>
<dbReference type="PROSITE" id="PS51257">
    <property type="entry name" value="PROKAR_LIPOPROTEIN"/>
    <property type="match status" value="1"/>
</dbReference>
<dbReference type="Proteomes" id="UP001431199">
    <property type="component" value="Unassembled WGS sequence"/>
</dbReference>
<dbReference type="RefSeq" id="WP_022087895.1">
    <property type="nucleotide sequence ID" value="NZ_JAODBU010000007.1"/>
</dbReference>
<keyword evidence="2" id="KW-1185">Reference proteome</keyword>